<dbReference type="Proteomes" id="UP000054498">
    <property type="component" value="Unassembled WGS sequence"/>
</dbReference>
<dbReference type="EMBL" id="KK100642">
    <property type="protein sequence ID" value="KIZ04585.1"/>
    <property type="molecule type" value="Genomic_DNA"/>
</dbReference>
<proteinExistence type="predicted"/>
<evidence type="ECO:0000313" key="2">
    <source>
        <dbReference type="EMBL" id="KIZ04585.1"/>
    </source>
</evidence>
<keyword evidence="3" id="KW-1185">Reference proteome</keyword>
<feature type="signal peptide" evidence="1">
    <location>
        <begin position="1"/>
        <end position="21"/>
    </location>
</feature>
<keyword evidence="1" id="KW-0732">Signal</keyword>
<reference evidence="2 3" key="1">
    <citation type="journal article" date="2013" name="BMC Genomics">
        <title>Reconstruction of the lipid metabolism for the microalga Monoraphidium neglectum from its genome sequence reveals characteristics suitable for biofuel production.</title>
        <authorList>
            <person name="Bogen C."/>
            <person name="Al-Dilaimi A."/>
            <person name="Albersmeier A."/>
            <person name="Wichmann J."/>
            <person name="Grundmann M."/>
            <person name="Rupp O."/>
            <person name="Lauersen K.J."/>
            <person name="Blifernez-Klassen O."/>
            <person name="Kalinowski J."/>
            <person name="Goesmann A."/>
            <person name="Mussgnug J.H."/>
            <person name="Kruse O."/>
        </authorList>
    </citation>
    <scope>NUCLEOTIDE SEQUENCE [LARGE SCALE GENOMIC DNA]</scope>
    <source>
        <strain evidence="2 3">SAG 48.87</strain>
    </source>
</reference>
<name>A0A0D2MPI8_9CHLO</name>
<dbReference type="RefSeq" id="XP_013903604.1">
    <property type="nucleotide sequence ID" value="XM_014048150.1"/>
</dbReference>
<organism evidence="2 3">
    <name type="scientific">Monoraphidium neglectum</name>
    <dbReference type="NCBI Taxonomy" id="145388"/>
    <lineage>
        <taxon>Eukaryota</taxon>
        <taxon>Viridiplantae</taxon>
        <taxon>Chlorophyta</taxon>
        <taxon>core chlorophytes</taxon>
        <taxon>Chlorophyceae</taxon>
        <taxon>CS clade</taxon>
        <taxon>Sphaeropleales</taxon>
        <taxon>Selenastraceae</taxon>
        <taxon>Monoraphidium</taxon>
    </lineage>
</organism>
<evidence type="ECO:0000256" key="1">
    <source>
        <dbReference type="SAM" id="SignalP"/>
    </source>
</evidence>
<dbReference type="OrthoDB" id="534119at2759"/>
<gene>
    <name evidence="2" type="ORF">MNEG_3375</name>
</gene>
<accession>A0A0D2MPI8</accession>
<evidence type="ECO:0000313" key="3">
    <source>
        <dbReference type="Proteomes" id="UP000054498"/>
    </source>
</evidence>
<dbReference type="AlphaFoldDB" id="A0A0D2MPI8"/>
<feature type="chain" id="PRO_5002258977" evidence="1">
    <location>
        <begin position="22"/>
        <end position="501"/>
    </location>
</feature>
<dbReference type="GeneID" id="25736253"/>
<dbReference type="KEGG" id="mng:MNEG_3375"/>
<sequence length="501" mass="50558">MRPDVRVAAVALLLLVASAEAAWSPLSIFTSRVSGKFDKRSVSDSANACSNTNLYTKPSIAKIQVCSRSVAVSRNGGGPASSSTKSSFHLPQVASTACAEAVTDGVKALCVGGDPIATISSMASTCASAIAELQASVISGAEVKAGSVFPLANFTKSAYTTACTSGCATGQVSAEAVAQASACAFSTQLRGCNAVKSILSEQAYSTAFVQTTAKAWSNACALGLGKAHGEGEALAKTLVSVLSRAFGDVVAKACSECDSCKCKSLPSGLALDKLKGASDTAATAADGRFTLAHAFGNSVATYCGSDKTPRALKTSVDTTVSTLATMIADVYAKTSGSSTATGQSLACSGGSVSTEIQATKTAIVTAVADANSVVFAHRCASAYAKLDGMVNLLKDSLEDTFDSISNACANGVTGKPSVNAQDVVKKALESNQPITAAIGGAVQDAVNCGCNPGTCIWCAPERSGRNASLAYDFGRPGAKGNTSTPKTLQDITKMLTGLLSH</sequence>
<protein>
    <submittedName>
        <fullName evidence="2">Uncharacterized protein</fullName>
    </submittedName>
</protein>